<keyword evidence="3" id="KW-1185">Reference proteome</keyword>
<sequence>MLIPVLNCLTPNFCRIAVDHDSVTLKTVHVDICTVHSEKTEKAHSMNGPSDLSSSGRTGQISLGTASPQHKTNPIQSHLSSSYPKHNPRSSEHVAGHRTPGGHGRAAGPGAVAERPPVRRLPHAPRRRARGAGGGVLVAAAEEGDQAPHEDAAQEDAAVGHQAPPRAVPAAAAAPAGLDARRRQRHGRRGGGAGPRRPRPRAGRGRRTRRGGLSGQRRRPRLLRCVPLNNSVCMVSFEIINNCSACL</sequence>
<dbReference type="EMBL" id="CM029051">
    <property type="protein sequence ID" value="KAG2562618.1"/>
    <property type="molecule type" value="Genomic_DNA"/>
</dbReference>
<organism evidence="2 3">
    <name type="scientific">Panicum virgatum</name>
    <name type="common">Blackwell switchgrass</name>
    <dbReference type="NCBI Taxonomy" id="38727"/>
    <lineage>
        <taxon>Eukaryota</taxon>
        <taxon>Viridiplantae</taxon>
        <taxon>Streptophyta</taxon>
        <taxon>Embryophyta</taxon>
        <taxon>Tracheophyta</taxon>
        <taxon>Spermatophyta</taxon>
        <taxon>Magnoliopsida</taxon>
        <taxon>Liliopsida</taxon>
        <taxon>Poales</taxon>
        <taxon>Poaceae</taxon>
        <taxon>PACMAD clade</taxon>
        <taxon>Panicoideae</taxon>
        <taxon>Panicodae</taxon>
        <taxon>Paniceae</taxon>
        <taxon>Panicinae</taxon>
        <taxon>Panicum</taxon>
        <taxon>Panicum sect. Hiantes</taxon>
    </lineage>
</organism>
<feature type="region of interest" description="Disordered" evidence="1">
    <location>
        <begin position="39"/>
        <end position="217"/>
    </location>
</feature>
<dbReference type="AlphaFoldDB" id="A0A8T0PNW5"/>
<name>A0A8T0PNW5_PANVG</name>
<feature type="compositionally biased region" description="Low complexity" evidence="1">
    <location>
        <begin position="163"/>
        <end position="178"/>
    </location>
</feature>
<feature type="compositionally biased region" description="Polar residues" evidence="1">
    <location>
        <begin position="47"/>
        <end position="84"/>
    </location>
</feature>
<feature type="compositionally biased region" description="Basic residues" evidence="1">
    <location>
        <begin position="118"/>
        <end position="130"/>
    </location>
</feature>
<evidence type="ECO:0000313" key="2">
    <source>
        <dbReference type="EMBL" id="KAG2562618.1"/>
    </source>
</evidence>
<gene>
    <name evidence="2" type="ORF">PVAP13_8KG269800</name>
</gene>
<reference evidence="2" key="1">
    <citation type="submission" date="2020-05" db="EMBL/GenBank/DDBJ databases">
        <title>WGS assembly of Panicum virgatum.</title>
        <authorList>
            <person name="Lovell J.T."/>
            <person name="Jenkins J."/>
            <person name="Shu S."/>
            <person name="Juenger T.E."/>
            <person name="Schmutz J."/>
        </authorList>
    </citation>
    <scope>NUCLEOTIDE SEQUENCE</scope>
    <source>
        <strain evidence="2">AP13</strain>
    </source>
</reference>
<proteinExistence type="predicted"/>
<dbReference type="Proteomes" id="UP000823388">
    <property type="component" value="Chromosome 8K"/>
</dbReference>
<comment type="caution">
    <text evidence="2">The sequence shown here is derived from an EMBL/GenBank/DDBJ whole genome shotgun (WGS) entry which is preliminary data.</text>
</comment>
<evidence type="ECO:0000313" key="3">
    <source>
        <dbReference type="Proteomes" id="UP000823388"/>
    </source>
</evidence>
<feature type="compositionally biased region" description="Basic residues" evidence="1">
    <location>
        <begin position="196"/>
        <end position="217"/>
    </location>
</feature>
<protein>
    <submittedName>
        <fullName evidence="2">Uncharacterized protein</fullName>
    </submittedName>
</protein>
<evidence type="ECO:0000256" key="1">
    <source>
        <dbReference type="SAM" id="MobiDB-lite"/>
    </source>
</evidence>
<accession>A0A8T0PNW5</accession>